<accession>A0A4Q7VWZ4</accession>
<dbReference type="OrthoDB" id="9770329at2"/>
<keyword evidence="3 6" id="KW-0812">Transmembrane</keyword>
<sequence length="226" mass="23264">MTMTTAASAVPRPPAWPWLAAAALSGALAIAAALLGHWPLLAVAKPLTTILIIAGAWQRGGLPRRRAAILAGLVLSLVGDVALLWPKEGFLIGLVAFLLAHLAYLVAFTASTRLAAKPLAFAAYAVVAGLLLWQLWPGVPGALRLPVVVYVVALASMAAQATCWALAEPDGPARSAAIGGALFVASDATLAFNKFAAPFALAPLAILLTYWSAQALIALALPPRGR</sequence>
<evidence type="ECO:0000256" key="6">
    <source>
        <dbReference type="SAM" id="Phobius"/>
    </source>
</evidence>
<feature type="transmembrane region" description="Helical" evidence="6">
    <location>
        <begin position="199"/>
        <end position="221"/>
    </location>
</feature>
<evidence type="ECO:0000256" key="3">
    <source>
        <dbReference type="ARBA" id="ARBA00022692"/>
    </source>
</evidence>
<evidence type="ECO:0000256" key="1">
    <source>
        <dbReference type="ARBA" id="ARBA00004141"/>
    </source>
</evidence>
<evidence type="ECO:0000313" key="8">
    <source>
        <dbReference type="Proteomes" id="UP000293671"/>
    </source>
</evidence>
<comment type="caution">
    <text evidence="7">The sequence shown here is derived from an EMBL/GenBank/DDBJ whole genome shotgun (WGS) entry which is preliminary data.</text>
</comment>
<feature type="transmembrane region" description="Helical" evidence="6">
    <location>
        <begin position="90"/>
        <end position="107"/>
    </location>
</feature>
<keyword evidence="8" id="KW-1185">Reference proteome</keyword>
<dbReference type="GO" id="GO:0016787">
    <property type="term" value="F:hydrolase activity"/>
    <property type="evidence" value="ECO:0007669"/>
    <property type="project" value="TreeGrafter"/>
</dbReference>
<feature type="transmembrane region" description="Helical" evidence="6">
    <location>
        <begin position="119"/>
        <end position="136"/>
    </location>
</feature>
<dbReference type="Pfam" id="PF07947">
    <property type="entry name" value="YhhN"/>
    <property type="match status" value="1"/>
</dbReference>
<feature type="transmembrane region" description="Helical" evidence="6">
    <location>
        <begin position="15"/>
        <end position="35"/>
    </location>
</feature>
<reference evidence="7 8" key="1">
    <citation type="submission" date="2019-02" db="EMBL/GenBank/DDBJ databases">
        <title>Genomic Encyclopedia of Type Strains, Phase IV (KMG-IV): sequencing the most valuable type-strain genomes for metagenomic binning, comparative biology and taxonomic classification.</title>
        <authorList>
            <person name="Goeker M."/>
        </authorList>
    </citation>
    <scope>NUCLEOTIDE SEQUENCE [LARGE SCALE GENOMIC DNA]</scope>
    <source>
        <strain evidence="7 8">DSM 19570</strain>
    </source>
</reference>
<organism evidence="7 8">
    <name type="scientific">Rivibacter subsaxonicus</name>
    <dbReference type="NCBI Taxonomy" id="457575"/>
    <lineage>
        <taxon>Bacteria</taxon>
        <taxon>Pseudomonadati</taxon>
        <taxon>Pseudomonadota</taxon>
        <taxon>Betaproteobacteria</taxon>
        <taxon>Burkholderiales</taxon>
        <taxon>Rivibacter</taxon>
    </lineage>
</organism>
<keyword evidence="4 6" id="KW-1133">Transmembrane helix</keyword>
<dbReference type="AlphaFoldDB" id="A0A4Q7VWZ4"/>
<dbReference type="PANTHER" id="PTHR31885">
    <property type="entry name" value="GH04784P"/>
    <property type="match status" value="1"/>
</dbReference>
<evidence type="ECO:0000256" key="2">
    <source>
        <dbReference type="ARBA" id="ARBA00007375"/>
    </source>
</evidence>
<protein>
    <submittedName>
        <fullName evidence="7">Putative membrane protein YhhN</fullName>
    </submittedName>
</protein>
<evidence type="ECO:0000313" key="7">
    <source>
        <dbReference type="EMBL" id="RZU01210.1"/>
    </source>
</evidence>
<dbReference type="GO" id="GO:0016020">
    <property type="term" value="C:membrane"/>
    <property type="evidence" value="ECO:0007669"/>
    <property type="project" value="UniProtKB-SubCell"/>
</dbReference>
<dbReference type="RefSeq" id="WP_130431617.1">
    <property type="nucleotide sequence ID" value="NZ_SHKP01000005.1"/>
</dbReference>
<evidence type="ECO:0000256" key="5">
    <source>
        <dbReference type="ARBA" id="ARBA00023136"/>
    </source>
</evidence>
<comment type="similarity">
    <text evidence="2">Belongs to the TMEM86 family.</text>
</comment>
<feature type="transmembrane region" description="Helical" evidence="6">
    <location>
        <begin position="67"/>
        <end position="84"/>
    </location>
</feature>
<dbReference type="EMBL" id="SHKP01000005">
    <property type="protein sequence ID" value="RZU01210.1"/>
    <property type="molecule type" value="Genomic_DNA"/>
</dbReference>
<dbReference type="PANTHER" id="PTHR31885:SF6">
    <property type="entry name" value="GH04784P"/>
    <property type="match status" value="1"/>
</dbReference>
<dbReference type="InterPro" id="IPR012506">
    <property type="entry name" value="TMEM86B-like"/>
</dbReference>
<proteinExistence type="inferred from homology"/>
<name>A0A4Q7VWZ4_9BURK</name>
<gene>
    <name evidence="7" type="ORF">EV670_1926</name>
</gene>
<evidence type="ECO:0000256" key="4">
    <source>
        <dbReference type="ARBA" id="ARBA00022989"/>
    </source>
</evidence>
<comment type="subcellular location">
    <subcellularLocation>
        <location evidence="1">Membrane</location>
        <topology evidence="1">Multi-pass membrane protein</topology>
    </subcellularLocation>
</comment>
<keyword evidence="5 6" id="KW-0472">Membrane</keyword>
<dbReference type="Proteomes" id="UP000293671">
    <property type="component" value="Unassembled WGS sequence"/>
</dbReference>